<dbReference type="OrthoDB" id="9935517at2"/>
<dbReference type="GeneID" id="76197533"/>
<dbReference type="RefSeq" id="WP_015106664.1">
    <property type="nucleotide sequence ID" value="NZ_AP026684.1"/>
</dbReference>
<sequence>MPLVGKSQKGFIDPALKPVRKKFMVSPRIISGFRRFATVSNLSQNALLKQAILEMLEQLAKENLLVYSKLLEEQEFLSKWVAVWKS</sequence>
<dbReference type="EMBL" id="CDMK01000003">
    <property type="protein sequence ID" value="CRI35043.1"/>
    <property type="molecule type" value="Genomic_DNA"/>
</dbReference>
<evidence type="ECO:0000313" key="2">
    <source>
        <dbReference type="Proteomes" id="UP000046090"/>
    </source>
</evidence>
<organism evidence="1 2">
    <name type="scientific">Helicobacter heilmannii</name>
    <dbReference type="NCBI Taxonomy" id="35817"/>
    <lineage>
        <taxon>Bacteria</taxon>
        <taxon>Pseudomonadati</taxon>
        <taxon>Campylobacterota</taxon>
        <taxon>Epsilonproteobacteria</taxon>
        <taxon>Campylobacterales</taxon>
        <taxon>Helicobacteraceae</taxon>
        <taxon>Helicobacter</taxon>
    </lineage>
</organism>
<evidence type="ECO:0000313" key="1">
    <source>
        <dbReference type="EMBL" id="CRI35043.1"/>
    </source>
</evidence>
<dbReference type="STRING" id="1216962.BN341_8760"/>
<keyword evidence="2" id="KW-1185">Reference proteome</keyword>
<dbReference type="Proteomes" id="UP000046090">
    <property type="component" value="Unassembled WGS sequence"/>
</dbReference>
<proteinExistence type="predicted"/>
<protein>
    <submittedName>
        <fullName evidence="1">Uncharacterized protein</fullName>
    </submittedName>
</protein>
<accession>A0A0K2Y845</accession>
<name>A0A0K2Y845_HELHE</name>
<dbReference type="AlphaFoldDB" id="A0A0K2Y845"/>
<reference evidence="2" key="1">
    <citation type="submission" date="2014-12" db="EMBL/GenBank/DDBJ databases">
        <authorList>
            <person name="Smet A."/>
        </authorList>
    </citation>
    <scope>NUCLEOTIDE SEQUENCE [LARGE SCALE GENOMIC DNA]</scope>
</reference>
<gene>
    <name evidence="1" type="ORF">HHE01_00410</name>
</gene>